<dbReference type="STRING" id="35570.A0A1I8NSS7"/>
<feature type="region of interest" description="Disordered" evidence="1">
    <location>
        <begin position="127"/>
        <end position="146"/>
    </location>
</feature>
<dbReference type="EnsemblMetazoa" id="SCAU001691-RA">
    <property type="protein sequence ID" value="SCAU001691-PA"/>
    <property type="gene ID" value="SCAU001691"/>
</dbReference>
<evidence type="ECO:0000259" key="2">
    <source>
        <dbReference type="PROSITE" id="PS50994"/>
    </source>
</evidence>
<organism evidence="3 4">
    <name type="scientific">Stomoxys calcitrans</name>
    <name type="common">Stable fly</name>
    <name type="synonym">Conops calcitrans</name>
    <dbReference type="NCBI Taxonomy" id="35570"/>
    <lineage>
        <taxon>Eukaryota</taxon>
        <taxon>Metazoa</taxon>
        <taxon>Ecdysozoa</taxon>
        <taxon>Arthropoda</taxon>
        <taxon>Hexapoda</taxon>
        <taxon>Insecta</taxon>
        <taxon>Pterygota</taxon>
        <taxon>Neoptera</taxon>
        <taxon>Endopterygota</taxon>
        <taxon>Diptera</taxon>
        <taxon>Brachycera</taxon>
        <taxon>Muscomorpha</taxon>
        <taxon>Muscoidea</taxon>
        <taxon>Muscidae</taxon>
        <taxon>Stomoxys</taxon>
    </lineage>
</organism>
<name>A0A1I8NSS7_STOCA</name>
<protein>
    <recommendedName>
        <fullName evidence="2">Integrase catalytic domain-containing protein</fullName>
    </recommendedName>
</protein>
<dbReference type="PANTHER" id="PTHR47331">
    <property type="entry name" value="PHD-TYPE DOMAIN-CONTAINING PROTEIN"/>
    <property type="match status" value="1"/>
</dbReference>
<accession>A0A1I8NSS7</accession>
<dbReference type="InterPro" id="IPR012337">
    <property type="entry name" value="RNaseH-like_sf"/>
</dbReference>
<dbReference type="VEuPathDB" id="VectorBase:SCAU001691"/>
<dbReference type="GO" id="GO:0015074">
    <property type="term" value="P:DNA integration"/>
    <property type="evidence" value="ECO:0007669"/>
    <property type="project" value="InterPro"/>
</dbReference>
<dbReference type="AlphaFoldDB" id="A0A1I8NSS7"/>
<dbReference type="InterPro" id="IPR040676">
    <property type="entry name" value="DUF5641"/>
</dbReference>
<evidence type="ECO:0000256" key="1">
    <source>
        <dbReference type="SAM" id="MobiDB-lite"/>
    </source>
</evidence>
<dbReference type="InterPro" id="IPR001584">
    <property type="entry name" value="Integrase_cat-core"/>
</dbReference>
<dbReference type="GO" id="GO:0003676">
    <property type="term" value="F:nucleic acid binding"/>
    <property type="evidence" value="ECO:0007669"/>
    <property type="project" value="InterPro"/>
</dbReference>
<gene>
    <name evidence="3" type="primary">106094651</name>
</gene>
<proteinExistence type="predicted"/>
<dbReference type="Gene3D" id="3.30.420.10">
    <property type="entry name" value="Ribonuclease H-like superfamily/Ribonuclease H"/>
    <property type="match status" value="1"/>
</dbReference>
<dbReference type="Pfam" id="PF18701">
    <property type="entry name" value="DUF5641"/>
    <property type="match status" value="1"/>
</dbReference>
<dbReference type="PANTHER" id="PTHR47331:SF3">
    <property type="match status" value="1"/>
</dbReference>
<dbReference type="PROSITE" id="PS50994">
    <property type="entry name" value="INTEGRASE"/>
    <property type="match status" value="1"/>
</dbReference>
<dbReference type="Proteomes" id="UP000095300">
    <property type="component" value="Unassembled WGS sequence"/>
</dbReference>
<feature type="domain" description="Integrase catalytic" evidence="2">
    <location>
        <begin position="1"/>
        <end position="92"/>
    </location>
</feature>
<evidence type="ECO:0000313" key="3">
    <source>
        <dbReference type="EnsemblMetazoa" id="SCAU001691-PA"/>
    </source>
</evidence>
<dbReference type="SUPFAM" id="SSF53098">
    <property type="entry name" value="Ribonuclease H-like"/>
    <property type="match status" value="1"/>
</dbReference>
<evidence type="ECO:0000313" key="4">
    <source>
        <dbReference type="Proteomes" id="UP000095300"/>
    </source>
</evidence>
<keyword evidence="4" id="KW-1185">Reference proteome</keyword>
<dbReference type="InterPro" id="IPR036397">
    <property type="entry name" value="RNaseH_sf"/>
</dbReference>
<reference evidence="3" key="1">
    <citation type="submission" date="2020-05" db="UniProtKB">
        <authorList>
            <consortium name="EnsemblMetazoa"/>
        </authorList>
    </citation>
    <scope>IDENTIFICATION</scope>
    <source>
        <strain evidence="3">USDA</strain>
    </source>
</reference>
<sequence length="146" mass="15944">MFLDTNSLSSGLTALGIKWIFNSPLNPNEGGVWERLVQSVKKALYIMLKEQAPKLETLQSFLIEAENIINSRPLTHLPVTPEDPEPLRVIELHRDKDGVARSAEVRTDVCVYRRPVSKLAILDVEDSAGEGEASPSGSVHGGGDVV</sequence>